<reference evidence="1 2" key="1">
    <citation type="submission" date="2015-12" db="EMBL/GenBank/DDBJ databases">
        <title>Draft genome sequence of Moniliophthora roreri, the causal agent of frosty pod rot of cacao.</title>
        <authorList>
            <person name="Aime M.C."/>
            <person name="Diaz-Valderrama J.R."/>
            <person name="Kijpornyongpan T."/>
            <person name="Phillips-Mora W."/>
        </authorList>
    </citation>
    <scope>NUCLEOTIDE SEQUENCE [LARGE SCALE GENOMIC DNA]</scope>
    <source>
        <strain evidence="1 2">MCA 2952</strain>
    </source>
</reference>
<dbReference type="EMBL" id="LATX01002149">
    <property type="protein sequence ID" value="KTB33703.1"/>
    <property type="molecule type" value="Genomic_DNA"/>
</dbReference>
<dbReference type="Proteomes" id="UP000054988">
    <property type="component" value="Unassembled WGS sequence"/>
</dbReference>
<evidence type="ECO:0000313" key="1">
    <source>
        <dbReference type="EMBL" id="KTB33703.1"/>
    </source>
</evidence>
<proteinExistence type="predicted"/>
<name>A0A0W0FBH3_MONRR</name>
<organism evidence="1 2">
    <name type="scientific">Moniliophthora roreri</name>
    <name type="common">Frosty pod rot fungus</name>
    <name type="synonym">Monilia roreri</name>
    <dbReference type="NCBI Taxonomy" id="221103"/>
    <lineage>
        <taxon>Eukaryota</taxon>
        <taxon>Fungi</taxon>
        <taxon>Dikarya</taxon>
        <taxon>Basidiomycota</taxon>
        <taxon>Agaricomycotina</taxon>
        <taxon>Agaricomycetes</taxon>
        <taxon>Agaricomycetidae</taxon>
        <taxon>Agaricales</taxon>
        <taxon>Marasmiineae</taxon>
        <taxon>Marasmiaceae</taxon>
        <taxon>Moniliophthora</taxon>
    </lineage>
</organism>
<evidence type="ECO:0000313" key="2">
    <source>
        <dbReference type="Proteomes" id="UP000054988"/>
    </source>
</evidence>
<gene>
    <name evidence="1" type="ORF">WG66_13770</name>
</gene>
<accession>A0A0W0FBH3</accession>
<dbReference type="AlphaFoldDB" id="A0A0W0FBH3"/>
<comment type="caution">
    <text evidence="1">The sequence shown here is derived from an EMBL/GenBank/DDBJ whole genome shotgun (WGS) entry which is preliminary data.</text>
</comment>
<protein>
    <submittedName>
        <fullName evidence="1">Uncharacterized protein</fullName>
    </submittedName>
</protein>
<sequence>MGNPRYNSFSEEKFLEKLDVSITVGREASFLSELGNSQGCSVSRAFAVDITIR</sequence>